<evidence type="ECO:0000256" key="2">
    <source>
        <dbReference type="ARBA" id="ARBA00022801"/>
    </source>
</evidence>
<feature type="binding site" evidence="3">
    <location>
        <position position="133"/>
    </location>
    <ligand>
        <name>Mn(2+)</name>
        <dbReference type="ChEBI" id="CHEBI:29035"/>
        <label>1</label>
    </ligand>
</feature>
<dbReference type="RefSeq" id="WP_006301826.1">
    <property type="nucleotide sequence ID" value="NZ_CM001022.1"/>
</dbReference>
<dbReference type="PANTHER" id="PTHR11358">
    <property type="entry name" value="ARGINASE/AGMATINASE"/>
    <property type="match status" value="1"/>
</dbReference>
<dbReference type="Pfam" id="PF00491">
    <property type="entry name" value="Arginase"/>
    <property type="match status" value="1"/>
</dbReference>
<dbReference type="OrthoDB" id="9788689at2"/>
<dbReference type="AlphaFoldDB" id="E3CYZ0"/>
<reference evidence="5 6" key="1">
    <citation type="journal article" date="2010" name="Stand. Genomic Sci.">
        <title>Non-contiguous finished genome sequence of Aminomonas paucivorans type strain (GLU-3).</title>
        <authorList>
            <person name="Pitluck S."/>
            <person name="Yasawong M."/>
            <person name="Held B."/>
            <person name="Lapidus A."/>
            <person name="Nolan M."/>
            <person name="Copeland A."/>
            <person name="Lucas S."/>
            <person name="Del Rio T.G."/>
            <person name="Tice H."/>
            <person name="Cheng J.F."/>
            <person name="Chertkov O."/>
            <person name="Goodwin L."/>
            <person name="Tapia R."/>
            <person name="Han C."/>
            <person name="Liolios K."/>
            <person name="Ivanova N."/>
            <person name="Mavromatis K."/>
            <person name="Ovchinnikova G."/>
            <person name="Pati A."/>
            <person name="Chen A."/>
            <person name="Palaniappan K."/>
            <person name="Land M."/>
            <person name="Hauser L."/>
            <person name="Chang Y.J."/>
            <person name="Jeffries C.D."/>
            <person name="Pukall R."/>
            <person name="Spring S."/>
            <person name="Rohde M."/>
            <person name="Sikorski J."/>
            <person name="Goker M."/>
            <person name="Woyke T."/>
            <person name="Bristow J."/>
            <person name="Eisen J.A."/>
            <person name="Markowitz V."/>
            <person name="Hugenholtz P."/>
            <person name="Kyrpides N.C."/>
            <person name="Klenk H.P."/>
        </authorList>
    </citation>
    <scope>NUCLEOTIDE SEQUENCE [LARGE SCALE GENOMIC DNA]</scope>
    <source>
        <strain evidence="5 6">DSM 12260</strain>
    </source>
</reference>
<dbReference type="PANTHER" id="PTHR11358:SF26">
    <property type="entry name" value="GUANIDINO ACID HYDROLASE, MITOCHONDRIAL"/>
    <property type="match status" value="1"/>
</dbReference>
<keyword evidence="2 5" id="KW-0378">Hydrolase</keyword>
<keyword evidence="6" id="KW-1185">Reference proteome</keyword>
<dbReference type="CDD" id="cd09988">
    <property type="entry name" value="Formimidoylglutamase"/>
    <property type="match status" value="1"/>
</dbReference>
<dbReference type="EMBL" id="CM001022">
    <property type="protein sequence ID" value="EFQ24585.1"/>
    <property type="molecule type" value="Genomic_DNA"/>
</dbReference>
<feature type="binding site" evidence="3">
    <location>
        <position position="256"/>
    </location>
    <ligand>
        <name>Mn(2+)</name>
        <dbReference type="ChEBI" id="CHEBI:29035"/>
        <label>1</label>
    </ligand>
</feature>
<dbReference type="SUPFAM" id="SSF52768">
    <property type="entry name" value="Arginase/deacetylase"/>
    <property type="match status" value="1"/>
</dbReference>
<dbReference type="PaxDb" id="584708-Apau_2174"/>
<dbReference type="Gene3D" id="3.40.800.10">
    <property type="entry name" value="Ureohydrolase domain"/>
    <property type="match status" value="1"/>
</dbReference>
<keyword evidence="1 3" id="KW-0479">Metal-binding</keyword>
<feature type="binding site" evidence="3">
    <location>
        <position position="164"/>
    </location>
    <ligand>
        <name>Mn(2+)</name>
        <dbReference type="ChEBI" id="CHEBI:29035"/>
        <label>1</label>
    </ligand>
</feature>
<sequence length="329" mass="35601">MWERLIPADPGLFFSKGDPHDPRLGEVVRRLGGPQDAPLLEGADAALLGVPEDRGILANKGREGARLGPRAIRKAFYRLTPGFNPFLSDLKLVDLGDIRTQGRTLEEVHEDLASVVGEVAALGVVPLVLGGGHDLAYPDLLGLCTGLKLGEGQLGVINVDQHLDVRDLSFGGITSGTPFYRALEELPGRPLRGENFVEYGVQESHNSPYYYNWLMERRATILTLGEVQGRPIETFLKSLQLAGRGPRVLTVSVDIDAVRSTDAPGASAGSPNGLSAQDVAKIAHLAGRTERVRLLDILETCPPLDQDGRTASLGADILFWFLKGMCERR</sequence>
<dbReference type="GO" id="GO:0050415">
    <property type="term" value="F:formimidoylglutamase activity"/>
    <property type="evidence" value="ECO:0007669"/>
    <property type="project" value="UniProtKB-EC"/>
</dbReference>
<name>E3CYZ0_9BACT</name>
<proteinExistence type="inferred from homology"/>
<dbReference type="EC" id="3.5.3.8" evidence="5"/>
<evidence type="ECO:0000313" key="6">
    <source>
        <dbReference type="Proteomes" id="UP000005096"/>
    </source>
</evidence>
<dbReference type="GO" id="GO:0008783">
    <property type="term" value="F:agmatinase activity"/>
    <property type="evidence" value="ECO:0007669"/>
    <property type="project" value="TreeGrafter"/>
</dbReference>
<dbReference type="PROSITE" id="PS51409">
    <property type="entry name" value="ARGINASE_2"/>
    <property type="match status" value="1"/>
</dbReference>
<organism evidence="5 6">
    <name type="scientific">Aminomonas paucivorans DSM 12260</name>
    <dbReference type="NCBI Taxonomy" id="584708"/>
    <lineage>
        <taxon>Bacteria</taxon>
        <taxon>Thermotogati</taxon>
        <taxon>Synergistota</taxon>
        <taxon>Synergistia</taxon>
        <taxon>Synergistales</taxon>
        <taxon>Synergistaceae</taxon>
        <taxon>Aminomonas</taxon>
    </lineage>
</organism>
<dbReference type="PIRSF" id="PIRSF036979">
    <property type="entry name" value="Arginase"/>
    <property type="match status" value="1"/>
</dbReference>
<evidence type="ECO:0000256" key="1">
    <source>
        <dbReference type="ARBA" id="ARBA00022723"/>
    </source>
</evidence>
<feature type="binding site" evidence="3">
    <location>
        <position position="160"/>
    </location>
    <ligand>
        <name>Mn(2+)</name>
        <dbReference type="ChEBI" id="CHEBI:29035"/>
        <label>1</label>
    </ligand>
</feature>
<comment type="cofactor">
    <cofactor evidence="3">
        <name>Mn(2+)</name>
        <dbReference type="ChEBI" id="CHEBI:29035"/>
    </cofactor>
    <text evidence="3">Binds 2 manganese ions per subunit.</text>
</comment>
<dbReference type="GO" id="GO:0046872">
    <property type="term" value="F:metal ion binding"/>
    <property type="evidence" value="ECO:0007669"/>
    <property type="project" value="UniProtKB-KW"/>
</dbReference>
<accession>E3CYZ0</accession>
<dbReference type="HOGENOM" id="CLU_039478_2_0_0"/>
<dbReference type="GO" id="GO:0033389">
    <property type="term" value="P:putrescine biosynthetic process from arginine, via agmatine"/>
    <property type="evidence" value="ECO:0007669"/>
    <property type="project" value="TreeGrafter"/>
</dbReference>
<comment type="similarity">
    <text evidence="4">Belongs to the arginase family.</text>
</comment>
<feature type="binding site" evidence="3">
    <location>
        <position position="162"/>
    </location>
    <ligand>
        <name>Mn(2+)</name>
        <dbReference type="ChEBI" id="CHEBI:29035"/>
        <label>1</label>
    </ligand>
</feature>
<dbReference type="eggNOG" id="COG0010">
    <property type="taxonomic scope" value="Bacteria"/>
</dbReference>
<keyword evidence="3" id="KW-0464">Manganese</keyword>
<protein>
    <submittedName>
        <fullName evidence="5">Formiminoglutamase</fullName>
        <ecNumber evidence="5">3.5.3.8</ecNumber>
    </submittedName>
</protein>
<dbReference type="Proteomes" id="UP000005096">
    <property type="component" value="Chromosome"/>
</dbReference>
<evidence type="ECO:0000256" key="3">
    <source>
        <dbReference type="PIRSR" id="PIRSR036979-1"/>
    </source>
</evidence>
<dbReference type="InterPro" id="IPR006035">
    <property type="entry name" value="Ureohydrolase"/>
</dbReference>
<dbReference type="InterPro" id="IPR023696">
    <property type="entry name" value="Ureohydrolase_dom_sf"/>
</dbReference>
<gene>
    <name evidence="5" type="ORF">Apau_2174</name>
</gene>
<evidence type="ECO:0000256" key="4">
    <source>
        <dbReference type="PROSITE-ProRule" id="PRU00742"/>
    </source>
</evidence>
<evidence type="ECO:0000313" key="5">
    <source>
        <dbReference type="EMBL" id="EFQ24585.1"/>
    </source>
</evidence>
<feature type="binding site" evidence="3">
    <location>
        <position position="254"/>
    </location>
    <ligand>
        <name>Mn(2+)</name>
        <dbReference type="ChEBI" id="CHEBI:29035"/>
        <label>1</label>
    </ligand>
</feature>
<dbReference type="STRING" id="584708.Apau_2174"/>